<evidence type="ECO:0008006" key="3">
    <source>
        <dbReference type="Google" id="ProtNLM"/>
    </source>
</evidence>
<evidence type="ECO:0000313" key="1">
    <source>
        <dbReference type="EMBL" id="OWZ20851.1"/>
    </source>
</evidence>
<reference evidence="2" key="1">
    <citation type="submission" date="2017-03" db="EMBL/GenBank/DDBJ databases">
        <title>Phytopthora megakarya and P. palmivora, two closely related causual agents of cacao black pod achieved similar genome size and gene model numbers by different mechanisms.</title>
        <authorList>
            <person name="Ali S."/>
            <person name="Shao J."/>
            <person name="Larry D.J."/>
            <person name="Kronmiller B."/>
            <person name="Shen D."/>
            <person name="Strem M.D."/>
            <person name="Melnick R.L."/>
            <person name="Guiltinan M.J."/>
            <person name="Tyler B.M."/>
            <person name="Meinhardt L.W."/>
            <person name="Bailey B.A."/>
        </authorList>
    </citation>
    <scope>NUCLEOTIDE SEQUENCE [LARGE SCALE GENOMIC DNA]</scope>
    <source>
        <strain evidence="2">zdho120</strain>
    </source>
</reference>
<name>A0A225WTD7_9STRA</name>
<sequence length="159" mass="17895">MVPNTRFDHMVTPVSDSETNRMSPVTFRKIVGSLLYFARASRTNIACEVNQLSRHCAKSRKIAWIAAKHVLHYLSGTQDTKLKLNPTRDAIDLITDTYFGYDRVDRKSHLWCGKQTVVAQSRTAAGFTATNNGIQHAGWVKLIVDEILHGHRPPPNLVL</sequence>
<evidence type="ECO:0000313" key="2">
    <source>
        <dbReference type="Proteomes" id="UP000198211"/>
    </source>
</evidence>
<keyword evidence="2" id="KW-1185">Reference proteome</keyword>
<accession>A0A225WTD7</accession>
<protein>
    <recommendedName>
        <fullName evidence="3">Polyprotein</fullName>
    </recommendedName>
</protein>
<dbReference type="OrthoDB" id="127986at2759"/>
<proteinExistence type="predicted"/>
<dbReference type="PANTHER" id="PTHR11439:SF467">
    <property type="entry name" value="INTEGRASE CATALYTIC DOMAIN-CONTAINING PROTEIN"/>
    <property type="match status" value="1"/>
</dbReference>
<gene>
    <name evidence="1" type="ORF">PHMEG_0004692</name>
</gene>
<dbReference type="PANTHER" id="PTHR11439">
    <property type="entry name" value="GAG-POL-RELATED RETROTRANSPOSON"/>
    <property type="match status" value="1"/>
</dbReference>
<dbReference type="EMBL" id="NBNE01000284">
    <property type="protein sequence ID" value="OWZ20851.1"/>
    <property type="molecule type" value="Genomic_DNA"/>
</dbReference>
<comment type="caution">
    <text evidence="1">The sequence shown here is derived from an EMBL/GenBank/DDBJ whole genome shotgun (WGS) entry which is preliminary data.</text>
</comment>
<dbReference type="Proteomes" id="UP000198211">
    <property type="component" value="Unassembled WGS sequence"/>
</dbReference>
<organism evidence="1 2">
    <name type="scientific">Phytophthora megakarya</name>
    <dbReference type="NCBI Taxonomy" id="4795"/>
    <lineage>
        <taxon>Eukaryota</taxon>
        <taxon>Sar</taxon>
        <taxon>Stramenopiles</taxon>
        <taxon>Oomycota</taxon>
        <taxon>Peronosporomycetes</taxon>
        <taxon>Peronosporales</taxon>
        <taxon>Peronosporaceae</taxon>
        <taxon>Phytophthora</taxon>
    </lineage>
</organism>
<dbReference type="AlphaFoldDB" id="A0A225WTD7"/>